<feature type="region of interest" description="Disordered" evidence="1">
    <location>
        <begin position="133"/>
        <end position="157"/>
    </location>
</feature>
<protein>
    <submittedName>
        <fullName evidence="2">Uncharacterized protein</fullName>
    </submittedName>
</protein>
<evidence type="ECO:0000313" key="3">
    <source>
        <dbReference type="Proteomes" id="UP001595803"/>
    </source>
</evidence>
<dbReference type="RefSeq" id="WP_322472253.1">
    <property type="nucleotide sequence ID" value="NZ_JBHRZG010000024.1"/>
</dbReference>
<proteinExistence type="predicted"/>
<accession>A0ABV7ZF59</accession>
<dbReference type="EMBL" id="JBHRZG010000024">
    <property type="protein sequence ID" value="MFC3834759.1"/>
    <property type="molecule type" value="Genomic_DNA"/>
</dbReference>
<name>A0ABV7ZF59_9DEIO</name>
<evidence type="ECO:0000313" key="2">
    <source>
        <dbReference type="EMBL" id="MFC3834759.1"/>
    </source>
</evidence>
<organism evidence="2 3">
    <name type="scientific">Deinococcus rufus</name>
    <dbReference type="NCBI Taxonomy" id="2136097"/>
    <lineage>
        <taxon>Bacteria</taxon>
        <taxon>Thermotogati</taxon>
        <taxon>Deinococcota</taxon>
        <taxon>Deinococci</taxon>
        <taxon>Deinococcales</taxon>
        <taxon>Deinococcaceae</taxon>
        <taxon>Deinococcus</taxon>
    </lineage>
</organism>
<keyword evidence="3" id="KW-1185">Reference proteome</keyword>
<dbReference type="Proteomes" id="UP001595803">
    <property type="component" value="Unassembled WGS sequence"/>
</dbReference>
<evidence type="ECO:0000256" key="1">
    <source>
        <dbReference type="SAM" id="MobiDB-lite"/>
    </source>
</evidence>
<sequence length="157" mass="17508">MIHAAPQSPPTRAHAPRCAHCGRALTRPGTVIPFVGVVGPECQHKFGHLIALVAEVEMLQFDIDDQGSLRLAHAIFSRLHGLGFVVTKHADQERRTLWLEVDSRKVLKRGDAIVKSFERTRAEFARDLQLAQAERDREPDYGGPRNLGDQESAWGRA</sequence>
<comment type="caution">
    <text evidence="2">The sequence shown here is derived from an EMBL/GenBank/DDBJ whole genome shotgun (WGS) entry which is preliminary data.</text>
</comment>
<reference evidence="3" key="1">
    <citation type="journal article" date="2019" name="Int. J. Syst. Evol. Microbiol.">
        <title>The Global Catalogue of Microorganisms (GCM) 10K type strain sequencing project: providing services to taxonomists for standard genome sequencing and annotation.</title>
        <authorList>
            <consortium name="The Broad Institute Genomics Platform"/>
            <consortium name="The Broad Institute Genome Sequencing Center for Infectious Disease"/>
            <person name="Wu L."/>
            <person name="Ma J."/>
        </authorList>
    </citation>
    <scope>NUCLEOTIDE SEQUENCE [LARGE SCALE GENOMIC DNA]</scope>
    <source>
        <strain evidence="3">CCTCC AB 2017081</strain>
    </source>
</reference>
<gene>
    <name evidence="2" type="ORF">ACFOSB_18025</name>
</gene>